<name>A0A7L5DM87_9BACT</name>
<keyword evidence="2" id="KW-1185">Reference proteome</keyword>
<organism evidence="1 2">
    <name type="scientific">Spirosoma rhododendri</name>
    <dbReference type="NCBI Taxonomy" id="2728024"/>
    <lineage>
        <taxon>Bacteria</taxon>
        <taxon>Pseudomonadati</taxon>
        <taxon>Bacteroidota</taxon>
        <taxon>Cytophagia</taxon>
        <taxon>Cytophagales</taxon>
        <taxon>Cytophagaceae</taxon>
        <taxon>Spirosoma</taxon>
    </lineage>
</organism>
<protein>
    <submittedName>
        <fullName evidence="1">Uncharacterized protein</fullName>
    </submittedName>
</protein>
<dbReference type="Proteomes" id="UP000501128">
    <property type="component" value="Chromosome"/>
</dbReference>
<evidence type="ECO:0000313" key="1">
    <source>
        <dbReference type="EMBL" id="QJD79579.1"/>
    </source>
</evidence>
<gene>
    <name evidence="1" type="ORF">HH216_15010</name>
</gene>
<dbReference type="KEGG" id="srho:HH216_15010"/>
<dbReference type="AlphaFoldDB" id="A0A7L5DM87"/>
<evidence type="ECO:0000313" key="2">
    <source>
        <dbReference type="Proteomes" id="UP000501128"/>
    </source>
</evidence>
<accession>A0A7L5DM87</accession>
<dbReference type="EMBL" id="CP051677">
    <property type="protein sequence ID" value="QJD79579.1"/>
    <property type="molecule type" value="Genomic_DNA"/>
</dbReference>
<sequence length="79" mass="8943">MEKSRVYQSQVNTGLSQLAERAEELTIRHSVRENVQLTGEQEAFGVIGLTGINLCFVRSDPKKWTLDLDKHTVIQDNSL</sequence>
<dbReference type="RefSeq" id="WP_169551543.1">
    <property type="nucleotide sequence ID" value="NZ_CP051677.1"/>
</dbReference>
<proteinExistence type="predicted"/>
<reference evidence="1 2" key="1">
    <citation type="submission" date="2020-04" db="EMBL/GenBank/DDBJ databases">
        <title>Genome sequencing of novel species.</title>
        <authorList>
            <person name="Heo J."/>
            <person name="Kim S.-J."/>
            <person name="Kim J.-S."/>
            <person name="Hong S.-B."/>
            <person name="Kwon S.-W."/>
        </authorList>
    </citation>
    <scope>NUCLEOTIDE SEQUENCE [LARGE SCALE GENOMIC DNA]</scope>
    <source>
        <strain evidence="1 2">CJU-R4</strain>
    </source>
</reference>